<dbReference type="Pfam" id="PF18201">
    <property type="entry name" value="PIH1_CS"/>
    <property type="match status" value="1"/>
</dbReference>
<dbReference type="AlphaFoldDB" id="A0A9N9RMQ9"/>
<name>A0A9N9RMQ9_9DIPT</name>
<feature type="region of interest" description="Disordered" evidence="4">
    <location>
        <begin position="741"/>
        <end position="817"/>
    </location>
</feature>
<keyword evidence="8" id="KW-1185">Reference proteome</keyword>
<feature type="compositionally biased region" description="Acidic residues" evidence="4">
    <location>
        <begin position="776"/>
        <end position="788"/>
    </location>
</feature>
<feature type="compositionally biased region" description="Basic and acidic residues" evidence="4">
    <location>
        <begin position="566"/>
        <end position="576"/>
    </location>
</feature>
<feature type="region of interest" description="Disordered" evidence="4">
    <location>
        <begin position="211"/>
        <end position="232"/>
    </location>
</feature>
<feature type="region of interest" description="Disordered" evidence="4">
    <location>
        <begin position="92"/>
        <end position="127"/>
    </location>
</feature>
<comment type="similarity">
    <text evidence="3">Belongs to the PIH1 family. Kintoun subfamily.</text>
</comment>
<sequence length="841" mass="96612">MSINDWEKLQVTRDEVDKIGEALKQKEFRQLLVDYCEEISDPENKKLYEKEITELEKERGVDISFINPEPCYVIKTSSDGTTKTFINIATNEKVEKPSSKPSTNENGQRGLVWSLPHTLTPPRRDADKKGSMCHVYDVVFHPDALHLAKRNDAFRQLVNDTAIDAVQQSFKVNLDRTNLKFPKLSYKGMVKPAVIRKKLDNFDMSTIEPSPIDSIYPPMPDESKSKPQVVKPCEKPTEMYTIPKFKIVQRREVEFQEMTNDIDAKMNLTIPHELTVTIDLPLLNTTQDANLDVTNKKITLISEKPAKYKVEIILPYEVDEEKGTAKFDKAKRQLIITLPVVKSKSMKITDFLREDSGIESDQPMSGKEKQDNSDESESSNESPLISTIDEENDDVNAADNENSKNDYNVFKEFLDLNIEYVLPNFTFNQIDDIIAFTLHVKNVDASTIIINRKDLLNIAHIKFSSIGSGFFPIHYSFCVKFPSQYTSIFREITAEAWDNNVIFQFELNNYEFSSYEVGVDDKNLTNYDIAERLIGRQAMTSQGKEIEDDSLCIEVRSDKEESELVIEVKKDSKKSQETSNDDEISEDVFDDKQSIMDGTKRQTKKAMRKRAKKPRSMSESYCDQLKVINELEYPKMEKSTDESKNRNKNNARSLSESSDEDHLDENGDMSVQNRHKYKSILKNRNSYSECNESSVEYSKSLYSISADFGICESHDSLSESCKKQVRFSDIIKRQLFRSNTSILGQKKKNQKKKASRQRAIERRHSEGSESEKHDDDFDEKGDDISNEENNEKPQKRDSGVDLNEKSVNQNVKIKNKSSKADRIINGNDIHFKSGMIFDLEM</sequence>
<protein>
    <recommendedName>
        <fullName evidence="3">Protein kintoun</fullName>
    </recommendedName>
    <alternativeName>
        <fullName evidence="3">Dynein assembly factor 2, axonemal homolog</fullName>
    </alternativeName>
</protein>
<dbReference type="InterPro" id="IPR012981">
    <property type="entry name" value="PIH1_N"/>
</dbReference>
<dbReference type="GO" id="GO:0070286">
    <property type="term" value="P:axonemal dynein complex assembly"/>
    <property type="evidence" value="ECO:0007669"/>
    <property type="project" value="UniProtKB-UniRule"/>
</dbReference>
<comment type="function">
    <text evidence="3">Required for cytoplasmic pre-assembly of axonemal dyneins, thereby playing a central role in motility in cilia and flagella. Involved in pre-assembly of dynein arm complexes in the cytoplasm before intraflagellar transport loads them for the ciliary compartment.</text>
</comment>
<evidence type="ECO:0000313" key="7">
    <source>
        <dbReference type="EMBL" id="CAG9799675.1"/>
    </source>
</evidence>
<dbReference type="InterPro" id="IPR041442">
    <property type="entry name" value="PIH1D1/2/3_CS-like"/>
</dbReference>
<feature type="region of interest" description="Disordered" evidence="4">
    <location>
        <begin position="355"/>
        <end position="401"/>
    </location>
</feature>
<feature type="domain" description="PIH1 N-terminal" evidence="5">
    <location>
        <begin position="39"/>
        <end position="201"/>
    </location>
</feature>
<feature type="compositionally biased region" description="Basic residues" evidence="4">
    <location>
        <begin position="601"/>
        <end position="615"/>
    </location>
</feature>
<dbReference type="GO" id="GO:0060285">
    <property type="term" value="P:cilium-dependent cell motility"/>
    <property type="evidence" value="ECO:0007669"/>
    <property type="project" value="UniProtKB-UniRule"/>
</dbReference>
<evidence type="ECO:0000256" key="4">
    <source>
        <dbReference type="SAM" id="MobiDB-lite"/>
    </source>
</evidence>
<organism evidence="7 8">
    <name type="scientific">Chironomus riparius</name>
    <dbReference type="NCBI Taxonomy" id="315576"/>
    <lineage>
        <taxon>Eukaryota</taxon>
        <taxon>Metazoa</taxon>
        <taxon>Ecdysozoa</taxon>
        <taxon>Arthropoda</taxon>
        <taxon>Hexapoda</taxon>
        <taxon>Insecta</taxon>
        <taxon>Pterygota</taxon>
        <taxon>Neoptera</taxon>
        <taxon>Endopterygota</taxon>
        <taxon>Diptera</taxon>
        <taxon>Nematocera</taxon>
        <taxon>Chironomoidea</taxon>
        <taxon>Chironomidae</taxon>
        <taxon>Chironominae</taxon>
        <taxon>Chironomus</taxon>
    </lineage>
</organism>
<feature type="compositionally biased region" description="Basic residues" evidence="4">
    <location>
        <begin position="745"/>
        <end position="756"/>
    </location>
</feature>
<dbReference type="HAMAP" id="MF_03069">
    <property type="entry name" value="Kintoun"/>
    <property type="match status" value="1"/>
</dbReference>
<dbReference type="InterPro" id="IPR034727">
    <property type="entry name" value="Kintoun"/>
</dbReference>
<proteinExistence type="inferred from homology"/>
<feature type="compositionally biased region" description="Basic and acidic residues" evidence="4">
    <location>
        <begin position="789"/>
        <end position="804"/>
    </location>
</feature>
<dbReference type="EMBL" id="OU895877">
    <property type="protein sequence ID" value="CAG9799675.1"/>
    <property type="molecule type" value="Genomic_DNA"/>
</dbReference>
<dbReference type="InterPro" id="IPR050734">
    <property type="entry name" value="PIH1/Kintoun_subfamily"/>
</dbReference>
<evidence type="ECO:0000259" key="5">
    <source>
        <dbReference type="Pfam" id="PF08190"/>
    </source>
</evidence>
<dbReference type="OrthoDB" id="546764at2759"/>
<feature type="region of interest" description="Disordered" evidence="4">
    <location>
        <begin position="633"/>
        <end position="674"/>
    </location>
</feature>
<evidence type="ECO:0000256" key="3">
    <source>
        <dbReference type="HAMAP-Rule" id="MF_03069"/>
    </source>
</evidence>
<gene>
    <name evidence="7" type="ORF">CHIRRI_LOCUS2636</name>
</gene>
<dbReference type="Proteomes" id="UP001153620">
    <property type="component" value="Chromosome 1"/>
</dbReference>
<evidence type="ECO:0000259" key="6">
    <source>
        <dbReference type="Pfam" id="PF18201"/>
    </source>
</evidence>
<feature type="compositionally biased region" description="Basic and acidic residues" evidence="4">
    <location>
        <begin position="590"/>
        <end position="600"/>
    </location>
</feature>
<comment type="subcellular location">
    <subcellularLocation>
        <location evidence="3">Cytoplasm</location>
    </subcellularLocation>
    <subcellularLocation>
        <location evidence="2">Dynein axonemal particle</location>
    </subcellularLocation>
</comment>
<reference evidence="7" key="2">
    <citation type="submission" date="2022-10" db="EMBL/GenBank/DDBJ databases">
        <authorList>
            <consortium name="ENA_rothamsted_submissions"/>
            <consortium name="culmorum"/>
            <person name="King R."/>
        </authorList>
    </citation>
    <scope>NUCLEOTIDE SEQUENCE</scope>
</reference>
<feature type="compositionally biased region" description="Acidic residues" evidence="4">
    <location>
        <begin position="579"/>
        <end position="589"/>
    </location>
</feature>
<dbReference type="PANTHER" id="PTHR22997:SF3">
    <property type="entry name" value="PROTEIN KINTOUN"/>
    <property type="match status" value="1"/>
</dbReference>
<evidence type="ECO:0000256" key="1">
    <source>
        <dbReference type="ARBA" id="ARBA00022490"/>
    </source>
</evidence>
<feature type="compositionally biased region" description="Basic and acidic residues" evidence="4">
    <location>
        <begin position="633"/>
        <end position="645"/>
    </location>
</feature>
<feature type="region of interest" description="Disordered" evidence="4">
    <location>
        <begin position="566"/>
        <end position="620"/>
    </location>
</feature>
<feature type="compositionally biased region" description="Acidic residues" evidence="4">
    <location>
        <begin position="657"/>
        <end position="667"/>
    </location>
</feature>
<accession>A0A9N9RMQ9</accession>
<feature type="domain" description="PIH1D1/2/3 CS-like" evidence="6">
    <location>
        <begin position="241"/>
        <end position="341"/>
    </location>
</feature>
<reference evidence="7" key="1">
    <citation type="submission" date="2022-01" db="EMBL/GenBank/DDBJ databases">
        <authorList>
            <person name="King R."/>
        </authorList>
    </citation>
    <scope>NUCLEOTIDE SEQUENCE</scope>
</reference>
<evidence type="ECO:0000313" key="8">
    <source>
        <dbReference type="Proteomes" id="UP001153620"/>
    </source>
</evidence>
<dbReference type="GO" id="GO:0120293">
    <property type="term" value="C:dynein axonemal particle"/>
    <property type="evidence" value="ECO:0007669"/>
    <property type="project" value="UniProtKB-SubCell"/>
</dbReference>
<keyword evidence="1 3" id="KW-0963">Cytoplasm</keyword>
<dbReference type="PANTHER" id="PTHR22997">
    <property type="entry name" value="PIH1 DOMAIN-CONTAINING PROTEIN 1"/>
    <property type="match status" value="1"/>
</dbReference>
<feature type="compositionally biased region" description="Basic and acidic residues" evidence="4">
    <location>
        <begin position="758"/>
        <end position="775"/>
    </location>
</feature>
<dbReference type="Pfam" id="PF08190">
    <property type="entry name" value="PIH1"/>
    <property type="match status" value="1"/>
</dbReference>
<evidence type="ECO:0000256" key="2">
    <source>
        <dbReference type="ARBA" id="ARBA00024190"/>
    </source>
</evidence>